<feature type="region of interest" description="Disordered" evidence="1">
    <location>
        <begin position="1"/>
        <end position="36"/>
    </location>
</feature>
<sequence>MEEVPATTAAHKWEQVSDDNSSSQNSRIMELENEEEELSLEGEYLEYEEEVDEAEVEVTNQNQVQLNLTDETDGSMENNRVEYAILLPNSFTILDSTFDDQNSLL</sequence>
<evidence type="ECO:0000313" key="3">
    <source>
        <dbReference type="Proteomes" id="UP001153620"/>
    </source>
</evidence>
<reference evidence="2" key="1">
    <citation type="submission" date="2022-01" db="EMBL/GenBank/DDBJ databases">
        <authorList>
            <person name="King R."/>
        </authorList>
    </citation>
    <scope>NUCLEOTIDE SEQUENCE</scope>
</reference>
<dbReference type="Proteomes" id="UP001153620">
    <property type="component" value="Chromosome 2"/>
</dbReference>
<evidence type="ECO:0000256" key="1">
    <source>
        <dbReference type="SAM" id="MobiDB-lite"/>
    </source>
</evidence>
<gene>
    <name evidence="2" type="ORF">CHIRRI_LOCUS5739</name>
</gene>
<organism evidence="2 3">
    <name type="scientific">Chironomus riparius</name>
    <dbReference type="NCBI Taxonomy" id="315576"/>
    <lineage>
        <taxon>Eukaryota</taxon>
        <taxon>Metazoa</taxon>
        <taxon>Ecdysozoa</taxon>
        <taxon>Arthropoda</taxon>
        <taxon>Hexapoda</taxon>
        <taxon>Insecta</taxon>
        <taxon>Pterygota</taxon>
        <taxon>Neoptera</taxon>
        <taxon>Endopterygota</taxon>
        <taxon>Diptera</taxon>
        <taxon>Nematocera</taxon>
        <taxon>Chironomoidea</taxon>
        <taxon>Chironomidae</taxon>
        <taxon>Chironominae</taxon>
        <taxon>Chironomus</taxon>
    </lineage>
</organism>
<protein>
    <submittedName>
        <fullName evidence="2">Uncharacterized protein</fullName>
    </submittedName>
</protein>
<keyword evidence="3" id="KW-1185">Reference proteome</keyword>
<evidence type="ECO:0000313" key="2">
    <source>
        <dbReference type="EMBL" id="CAG9802834.1"/>
    </source>
</evidence>
<accession>A0A9N9RT94</accession>
<proteinExistence type="predicted"/>
<name>A0A9N9RT94_9DIPT</name>
<dbReference type="AlphaFoldDB" id="A0A9N9RT94"/>
<dbReference type="EMBL" id="OU895878">
    <property type="protein sequence ID" value="CAG9802834.1"/>
    <property type="molecule type" value="Genomic_DNA"/>
</dbReference>
<reference evidence="2" key="2">
    <citation type="submission" date="2022-10" db="EMBL/GenBank/DDBJ databases">
        <authorList>
            <consortium name="ENA_rothamsted_submissions"/>
            <consortium name="culmorum"/>
            <person name="King R."/>
        </authorList>
    </citation>
    <scope>NUCLEOTIDE SEQUENCE</scope>
</reference>